<feature type="compositionally biased region" description="Basic residues" evidence="1">
    <location>
        <begin position="35"/>
        <end position="46"/>
    </location>
</feature>
<organism evidence="2 3">
    <name type="scientific">Frankia alni (strain DSM 45986 / CECT 9034 / ACN14a)</name>
    <dbReference type="NCBI Taxonomy" id="326424"/>
    <lineage>
        <taxon>Bacteria</taxon>
        <taxon>Bacillati</taxon>
        <taxon>Actinomycetota</taxon>
        <taxon>Actinomycetes</taxon>
        <taxon>Frankiales</taxon>
        <taxon>Frankiaceae</taxon>
        <taxon>Frankia</taxon>
    </lineage>
</organism>
<dbReference type="CDD" id="cd12954">
    <property type="entry name" value="MMP_TTHA0227_like_1"/>
    <property type="match status" value="1"/>
</dbReference>
<dbReference type="AlphaFoldDB" id="Q0RR91"/>
<dbReference type="Pfam" id="PF06262">
    <property type="entry name" value="Zincin_1"/>
    <property type="match status" value="1"/>
</dbReference>
<dbReference type="EMBL" id="CT573213">
    <property type="protein sequence ID" value="CAJ59930.1"/>
    <property type="molecule type" value="Genomic_DNA"/>
</dbReference>
<dbReference type="KEGG" id="fal:FRAAL1269"/>
<dbReference type="Gene3D" id="3.30.2010.20">
    <property type="match status" value="1"/>
</dbReference>
<protein>
    <recommendedName>
        <fullName evidence="4">Peptidase</fullName>
    </recommendedName>
</protein>
<name>Q0RR91_FRAAA</name>
<dbReference type="InterPro" id="IPR038555">
    <property type="entry name" value="Zincin_1_sf"/>
</dbReference>
<sequence length="176" mass="19629">MDTRPSIAGRGPCHERYAHGVTELERFPAAARPIPPRRRRDRRGRGIRGALLPPDVPAYATRGDRFDDFVLDAVEHLDHRWSAELSDVEFAVEDVPPVAVTDEEIPLARFQPATGKGRSSTPRRIVVYRRPIEARAVDSEDLAELVLDAIIHEVAEMMGVDPAVIDPEGHGWGEEE</sequence>
<reference evidence="2 3" key="1">
    <citation type="journal article" date="2007" name="Genome Res.">
        <title>Genome characteristics of facultatively symbiotic Frankia sp. strains reflect host range and host plant biogeography.</title>
        <authorList>
            <person name="Normand P."/>
            <person name="Lapierre P."/>
            <person name="Tisa L.S."/>
            <person name="Gogarten J.P."/>
            <person name="Alloisio N."/>
            <person name="Bagnarol E."/>
            <person name="Bassi C.A."/>
            <person name="Berry A.M."/>
            <person name="Bickhart D.M."/>
            <person name="Choisne N."/>
            <person name="Couloux A."/>
            <person name="Cournoyer B."/>
            <person name="Cruveiller S."/>
            <person name="Daubin V."/>
            <person name="Demange N."/>
            <person name="Francino M.P."/>
            <person name="Goltsman E."/>
            <person name="Huang Y."/>
            <person name="Kopp O.R."/>
            <person name="Labarre L."/>
            <person name="Lapidus A."/>
            <person name="Lavire C."/>
            <person name="Marechal J."/>
            <person name="Martinez M."/>
            <person name="Mastronunzio J.E."/>
            <person name="Mullin B.C."/>
            <person name="Niemann J."/>
            <person name="Pujic P."/>
            <person name="Rawnsley T."/>
            <person name="Rouy Z."/>
            <person name="Schenowitz C."/>
            <person name="Sellstedt A."/>
            <person name="Tavares F."/>
            <person name="Tomkins J.P."/>
            <person name="Vallenet D."/>
            <person name="Valverde C."/>
            <person name="Wall L.G."/>
            <person name="Wang Y."/>
            <person name="Medigue C."/>
            <person name="Benson D.R."/>
        </authorList>
    </citation>
    <scope>NUCLEOTIDE SEQUENCE [LARGE SCALE GENOMIC DNA]</scope>
    <source>
        <strain evidence="3">DSM 45986 / CECT 9034 / ACN14a</strain>
    </source>
</reference>
<gene>
    <name evidence="2" type="ordered locus">FRAAL1269</name>
</gene>
<feature type="region of interest" description="Disordered" evidence="1">
    <location>
        <begin position="28"/>
        <end position="49"/>
    </location>
</feature>
<keyword evidence="3" id="KW-1185">Reference proteome</keyword>
<proteinExistence type="predicted"/>
<evidence type="ECO:0000256" key="1">
    <source>
        <dbReference type="SAM" id="MobiDB-lite"/>
    </source>
</evidence>
<dbReference type="SUPFAM" id="SSF55486">
    <property type="entry name" value="Metalloproteases ('zincins'), catalytic domain"/>
    <property type="match status" value="1"/>
</dbReference>
<dbReference type="eggNOG" id="COG3824">
    <property type="taxonomic scope" value="Bacteria"/>
</dbReference>
<evidence type="ECO:0000313" key="3">
    <source>
        <dbReference type="Proteomes" id="UP000000657"/>
    </source>
</evidence>
<evidence type="ECO:0000313" key="2">
    <source>
        <dbReference type="EMBL" id="CAJ59930.1"/>
    </source>
</evidence>
<dbReference type="HOGENOM" id="CLU_118049_1_0_11"/>
<dbReference type="Proteomes" id="UP000000657">
    <property type="component" value="Chromosome"/>
</dbReference>
<dbReference type="STRING" id="326424.FRAAL1269"/>
<evidence type="ECO:0008006" key="4">
    <source>
        <dbReference type="Google" id="ProtNLM"/>
    </source>
</evidence>
<dbReference type="InterPro" id="IPR010428">
    <property type="entry name" value="Zincin_1"/>
</dbReference>
<accession>Q0RR91</accession>